<sequence length="145" mass="15986">METVLGSINALLLLSISLLHFYWIFGGKWAAEVAIPKKSTGEKVFTPGTFATFIVATGLLLLSALFVAYTGIFVLPLPHQFLSYGVLSTAIVFTLRSIGEFRYVGFTKKVKDSEFAVMDSKYYSPLCLYLGITSLIIYLLQVPGQ</sequence>
<keyword evidence="3" id="KW-1185">Reference proteome</keyword>
<keyword evidence="1" id="KW-1133">Transmembrane helix</keyword>
<name>L8JN29_9BACT</name>
<evidence type="ECO:0008006" key="4">
    <source>
        <dbReference type="Google" id="ProtNLM"/>
    </source>
</evidence>
<evidence type="ECO:0000256" key="1">
    <source>
        <dbReference type="SAM" id="Phobius"/>
    </source>
</evidence>
<accession>L8JN29</accession>
<proteinExistence type="predicted"/>
<feature type="transmembrane region" description="Helical" evidence="1">
    <location>
        <begin position="122"/>
        <end position="140"/>
    </location>
</feature>
<dbReference type="STRING" id="1237149.C900_05627"/>
<dbReference type="RefSeq" id="WP_009582735.1">
    <property type="nucleotide sequence ID" value="NZ_AMZN01000087.1"/>
</dbReference>
<evidence type="ECO:0000313" key="3">
    <source>
        <dbReference type="Proteomes" id="UP000011135"/>
    </source>
</evidence>
<gene>
    <name evidence="2" type="ORF">C900_05627</name>
</gene>
<reference evidence="2 3" key="1">
    <citation type="submission" date="2012-12" db="EMBL/GenBank/DDBJ databases">
        <title>Genome assembly of Fulvivirga imtechensis AK7.</title>
        <authorList>
            <person name="Nupur N."/>
            <person name="Khatri I."/>
            <person name="Kumar R."/>
            <person name="Subramanian S."/>
            <person name="Pinnaka A."/>
        </authorList>
    </citation>
    <scope>NUCLEOTIDE SEQUENCE [LARGE SCALE GENOMIC DNA]</scope>
    <source>
        <strain evidence="2 3">AK7</strain>
    </source>
</reference>
<dbReference type="OrthoDB" id="8590912at2"/>
<feature type="transmembrane region" description="Helical" evidence="1">
    <location>
        <begin position="81"/>
        <end position="101"/>
    </location>
</feature>
<feature type="transmembrane region" description="Helical" evidence="1">
    <location>
        <begin position="6"/>
        <end position="25"/>
    </location>
</feature>
<dbReference type="EMBL" id="AMZN01000087">
    <property type="protein sequence ID" value="ELR68934.1"/>
    <property type="molecule type" value="Genomic_DNA"/>
</dbReference>
<organism evidence="2 3">
    <name type="scientific">Fulvivirga imtechensis AK7</name>
    <dbReference type="NCBI Taxonomy" id="1237149"/>
    <lineage>
        <taxon>Bacteria</taxon>
        <taxon>Pseudomonadati</taxon>
        <taxon>Bacteroidota</taxon>
        <taxon>Cytophagia</taxon>
        <taxon>Cytophagales</taxon>
        <taxon>Fulvivirgaceae</taxon>
        <taxon>Fulvivirga</taxon>
    </lineage>
</organism>
<dbReference type="eggNOG" id="ENOG5032ZJG">
    <property type="taxonomic scope" value="Bacteria"/>
</dbReference>
<keyword evidence="1" id="KW-0472">Membrane</keyword>
<keyword evidence="1" id="KW-0812">Transmembrane</keyword>
<dbReference type="AlphaFoldDB" id="L8JN29"/>
<dbReference type="Pfam" id="PF13160">
    <property type="entry name" value="DUF3995"/>
    <property type="match status" value="1"/>
</dbReference>
<comment type="caution">
    <text evidence="2">The sequence shown here is derived from an EMBL/GenBank/DDBJ whole genome shotgun (WGS) entry which is preliminary data.</text>
</comment>
<protein>
    <recommendedName>
        <fullName evidence="4">DUF3995 domain-containing protein</fullName>
    </recommendedName>
</protein>
<dbReference type="InterPro" id="IPR025058">
    <property type="entry name" value="DUF3995"/>
</dbReference>
<dbReference type="Proteomes" id="UP000011135">
    <property type="component" value="Unassembled WGS sequence"/>
</dbReference>
<evidence type="ECO:0000313" key="2">
    <source>
        <dbReference type="EMBL" id="ELR68934.1"/>
    </source>
</evidence>
<feature type="transmembrane region" description="Helical" evidence="1">
    <location>
        <begin position="45"/>
        <end position="69"/>
    </location>
</feature>